<dbReference type="STRING" id="406100.SAMN04488052_1016"/>
<reference evidence="1 2" key="1">
    <citation type="submission" date="2016-10" db="EMBL/GenBank/DDBJ databases">
        <authorList>
            <person name="de Groot N.N."/>
        </authorList>
    </citation>
    <scope>NUCLEOTIDE SEQUENCE [LARGE SCALE GENOMIC DNA]</scope>
    <source>
        <strain evidence="1 2">CGMCC 1.6291</strain>
    </source>
</reference>
<proteinExistence type="predicted"/>
<keyword evidence="2" id="KW-1185">Reference proteome</keyword>
<dbReference type="SUPFAM" id="SSF53800">
    <property type="entry name" value="Chelatase"/>
    <property type="match status" value="1"/>
</dbReference>
<organism evidence="1 2">
    <name type="scientific">Aquisalimonas asiatica</name>
    <dbReference type="NCBI Taxonomy" id="406100"/>
    <lineage>
        <taxon>Bacteria</taxon>
        <taxon>Pseudomonadati</taxon>
        <taxon>Pseudomonadota</taxon>
        <taxon>Gammaproteobacteria</taxon>
        <taxon>Chromatiales</taxon>
        <taxon>Ectothiorhodospiraceae</taxon>
        <taxon>Aquisalimonas</taxon>
    </lineage>
</organism>
<accession>A0A1H8PKS5</accession>
<dbReference type="OrthoDB" id="6146280at2"/>
<dbReference type="EMBL" id="FOEG01000001">
    <property type="protein sequence ID" value="SEO42298.1"/>
    <property type="molecule type" value="Genomic_DNA"/>
</dbReference>
<name>A0A1H8PKS5_9GAMM</name>
<dbReference type="PANTHER" id="PTHR33542">
    <property type="entry name" value="SIROHYDROCHLORIN FERROCHELATASE, CHLOROPLASTIC"/>
    <property type="match status" value="1"/>
</dbReference>
<protein>
    <submittedName>
        <fullName evidence="1">Sirohydrochlorin ferrochelatase</fullName>
    </submittedName>
</protein>
<evidence type="ECO:0000313" key="1">
    <source>
        <dbReference type="EMBL" id="SEO42298.1"/>
    </source>
</evidence>
<dbReference type="Gene3D" id="3.40.50.1400">
    <property type="match status" value="2"/>
</dbReference>
<sequence length="290" mass="31463">MQKVFLVDNGSLRAASTLNLRRVAAALTERTGTEVEPVSLLHSNKVPAADLGGEAAKTFGPAATRWAREGVDDFLILPFFFGPSRALTEYIPERVRTLQEHFPNVRVRVAPSLVDPFGPTDLRLAHLLRDGIEEATGSLERPAVALVDHGSPIPEVTTVRNVLAGQLSVLLGDTASRVVGCSMERRDGDAYRFNEPLLERLLDTQDFRDSNVIVSMLFLSPGRHAGAEGDVATICREAEGRNAGLRTVMTHLAGEHPGIIDILADRLDQGLRGERVLLEQAPDQLTAALP</sequence>
<evidence type="ECO:0000313" key="2">
    <source>
        <dbReference type="Proteomes" id="UP000199657"/>
    </source>
</evidence>
<dbReference type="AlphaFoldDB" id="A0A1H8PKS5"/>
<dbReference type="InterPro" id="IPR050963">
    <property type="entry name" value="Sirohydro_Cobaltochel/CbiX"/>
</dbReference>
<dbReference type="Proteomes" id="UP000199657">
    <property type="component" value="Unassembled WGS sequence"/>
</dbReference>
<gene>
    <name evidence="1" type="ORF">SAMN04488052_1016</name>
</gene>
<dbReference type="RefSeq" id="WP_091638854.1">
    <property type="nucleotide sequence ID" value="NZ_FOEG01000001.1"/>
</dbReference>
<dbReference type="PANTHER" id="PTHR33542:SF3">
    <property type="entry name" value="SIROHYDROCHLORIN FERROCHELATASE, CHLOROPLASTIC"/>
    <property type="match status" value="1"/>
</dbReference>